<organism evidence="1 2">
    <name type="scientific">Zizania palustris</name>
    <name type="common">Northern wild rice</name>
    <dbReference type="NCBI Taxonomy" id="103762"/>
    <lineage>
        <taxon>Eukaryota</taxon>
        <taxon>Viridiplantae</taxon>
        <taxon>Streptophyta</taxon>
        <taxon>Embryophyta</taxon>
        <taxon>Tracheophyta</taxon>
        <taxon>Spermatophyta</taxon>
        <taxon>Magnoliopsida</taxon>
        <taxon>Liliopsida</taxon>
        <taxon>Poales</taxon>
        <taxon>Poaceae</taxon>
        <taxon>BOP clade</taxon>
        <taxon>Oryzoideae</taxon>
        <taxon>Oryzeae</taxon>
        <taxon>Zizaniinae</taxon>
        <taxon>Zizania</taxon>
    </lineage>
</organism>
<keyword evidence="2" id="KW-1185">Reference proteome</keyword>
<reference evidence="1" key="1">
    <citation type="journal article" date="2021" name="bioRxiv">
        <title>Whole Genome Assembly and Annotation of Northern Wild Rice, Zizania palustris L., Supports a Whole Genome Duplication in the Zizania Genus.</title>
        <authorList>
            <person name="Haas M."/>
            <person name="Kono T."/>
            <person name="Macchietto M."/>
            <person name="Millas R."/>
            <person name="McGilp L."/>
            <person name="Shao M."/>
            <person name="Duquette J."/>
            <person name="Hirsch C.N."/>
            <person name="Kimball J."/>
        </authorList>
    </citation>
    <scope>NUCLEOTIDE SEQUENCE</scope>
    <source>
        <tissue evidence="1">Fresh leaf tissue</tissue>
    </source>
</reference>
<dbReference type="Proteomes" id="UP000729402">
    <property type="component" value="Unassembled WGS sequence"/>
</dbReference>
<evidence type="ECO:0000313" key="1">
    <source>
        <dbReference type="EMBL" id="KAG8078088.1"/>
    </source>
</evidence>
<sequence length="73" mass="7405">MLPHPWAVGHVVPAVVGFPGQPAATGPQYSGTWNRGEQLAPVVVLACSAARAPDRFDGSAAMCAAAPGYATMV</sequence>
<reference evidence="1" key="2">
    <citation type="submission" date="2021-02" db="EMBL/GenBank/DDBJ databases">
        <authorList>
            <person name="Kimball J.A."/>
            <person name="Haas M.W."/>
            <person name="Macchietto M."/>
            <person name="Kono T."/>
            <person name="Duquette J."/>
            <person name="Shao M."/>
        </authorList>
    </citation>
    <scope>NUCLEOTIDE SEQUENCE</scope>
    <source>
        <tissue evidence="1">Fresh leaf tissue</tissue>
    </source>
</reference>
<protein>
    <submittedName>
        <fullName evidence="1">Uncharacterized protein</fullName>
    </submittedName>
</protein>
<evidence type="ECO:0000313" key="2">
    <source>
        <dbReference type="Proteomes" id="UP000729402"/>
    </source>
</evidence>
<name>A0A8J5SQI6_ZIZPA</name>
<dbReference type="EMBL" id="JAAALK010000282">
    <property type="protein sequence ID" value="KAG8078088.1"/>
    <property type="molecule type" value="Genomic_DNA"/>
</dbReference>
<comment type="caution">
    <text evidence="1">The sequence shown here is derived from an EMBL/GenBank/DDBJ whole genome shotgun (WGS) entry which is preliminary data.</text>
</comment>
<gene>
    <name evidence="1" type="ORF">GUJ93_ZPchr0007g5574</name>
</gene>
<accession>A0A8J5SQI6</accession>
<dbReference type="AlphaFoldDB" id="A0A8J5SQI6"/>
<proteinExistence type="predicted"/>